<dbReference type="PANTHER" id="PTHR30572:SF4">
    <property type="entry name" value="ABC TRANSPORTER PERMEASE YTRF"/>
    <property type="match status" value="1"/>
</dbReference>
<name>A0ABS9XX69_9ACTN</name>
<feature type="transmembrane region" description="Helical" evidence="1">
    <location>
        <begin position="760"/>
        <end position="781"/>
    </location>
</feature>
<proteinExistence type="predicted"/>
<evidence type="ECO:0000313" key="3">
    <source>
        <dbReference type="Proteomes" id="UP001165269"/>
    </source>
</evidence>
<keyword evidence="1" id="KW-0472">Membrane</keyword>
<dbReference type="Proteomes" id="UP001165269">
    <property type="component" value="Unassembled WGS sequence"/>
</dbReference>
<keyword evidence="1" id="KW-0812">Transmembrane</keyword>
<dbReference type="PANTHER" id="PTHR30572">
    <property type="entry name" value="MEMBRANE COMPONENT OF TRANSPORTER-RELATED"/>
    <property type="match status" value="1"/>
</dbReference>
<evidence type="ECO:0000256" key="1">
    <source>
        <dbReference type="SAM" id="Phobius"/>
    </source>
</evidence>
<keyword evidence="3" id="KW-1185">Reference proteome</keyword>
<reference evidence="2" key="1">
    <citation type="submission" date="2022-03" db="EMBL/GenBank/DDBJ databases">
        <title>Streptomyces 7R015 and 7R016 isolated from Barleria lupulina in Thailand.</title>
        <authorList>
            <person name="Kanchanasin P."/>
            <person name="Phongsopitanun W."/>
            <person name="Tanasupawat S."/>
        </authorList>
    </citation>
    <scope>NUCLEOTIDE SEQUENCE</scope>
    <source>
        <strain evidence="2">7R015</strain>
    </source>
</reference>
<feature type="transmembrane region" description="Helical" evidence="1">
    <location>
        <begin position="329"/>
        <end position="352"/>
    </location>
</feature>
<keyword evidence="1" id="KW-1133">Transmembrane helix</keyword>
<feature type="transmembrane region" description="Helical" evidence="1">
    <location>
        <begin position="405"/>
        <end position="425"/>
    </location>
</feature>
<feature type="transmembrane region" description="Helical" evidence="1">
    <location>
        <begin position="864"/>
        <end position="885"/>
    </location>
</feature>
<feature type="transmembrane region" description="Helical" evidence="1">
    <location>
        <begin position="482"/>
        <end position="500"/>
    </location>
</feature>
<dbReference type="EMBL" id="JALDAY010000001">
    <property type="protein sequence ID" value="MCI3269550.1"/>
    <property type="molecule type" value="Genomic_DNA"/>
</dbReference>
<sequence>MNRIPAPWIRTRLRTAPAAAAALALLVALTACLAGAFPRAVDRYEDAGLRHAVERARPLNTSMTVYAQQPDALLSQQQREDALRPAALDVRYGKVLAALRRPFVADRAQSTYGVRTANPQKAPDPFLPQPYGLPAQIELTAQEGLAAHATVKAGRLPRADGRVTATTPEVEAAVSAETAKSLHIKVGSVIHVPGSGRAPLAVRVTGIITPRDPDGAYWATHELLHTPNLIPVPNTDFFYWLGALLLAPDAAPALLGTAGDPQRYWQLAPDVPALRSHELDDLKSAVASMETGPDTRRLRAATDPSTNVTTYLDDVLDSYGALRGRVRPLVAVAAFGTGTVAAVVLLMAAGLAADRRAAELTLLRARGASLRGLAARLFAETTVVTVPAWAVGLTLALLAVPTDRAAYAATAATAVALVACAALPVRAMAVHRRVRVHAARADVSTVRPSRRRTVAELTLVVVALGAVESLRRTGTSGGQLSSLAPVLIATAAALLLIRLYPLPLRALARPAARMRGTVTHLSLARAGRTSASAVLPLLALLTALTTAAFGGSVLAGVHAARDHAAYLAVGADARVETPTPLPADLPDRVRRVPGVRALSAVSLSYESKPGDGEQTVPVAGVNPQDYAELAARTGLGPFGAGELAKRPATEPQPALASPAVAARYGTRSFPVRLEDGSTITVRVAAVVDRTPAVIGADFLVVNRAILDTRAARPSALLLTGSGIQASTLRKAAGSSAQIQLRSEERAEYGDSPLQSGAERVYAAAVAAGAGYAVLALLLSLLRAAPERRALLARLRTMGLTRAQGRRLLILESLPQAALAAAGGALTGWATIRLLSPGVDLTTIALATHETAGGQAVLRTDALSLVLPAAAILLVTVGVAGAQAWWTGRQGAVAELRAGDAR</sequence>
<gene>
    <name evidence="2" type="ORF">MQP27_00265</name>
</gene>
<accession>A0ABS9XX69</accession>
<evidence type="ECO:0000313" key="2">
    <source>
        <dbReference type="EMBL" id="MCI3269550.1"/>
    </source>
</evidence>
<comment type="caution">
    <text evidence="2">The sequence shown here is derived from an EMBL/GenBank/DDBJ whole genome shotgun (WGS) entry which is preliminary data.</text>
</comment>
<feature type="transmembrane region" description="Helical" evidence="1">
    <location>
        <begin position="373"/>
        <end position="399"/>
    </location>
</feature>
<dbReference type="RefSeq" id="WP_242758964.1">
    <property type="nucleotide sequence ID" value="NZ_JALDAY010000001.1"/>
</dbReference>
<dbReference type="InterPro" id="IPR050250">
    <property type="entry name" value="Macrolide_Exporter_MacB"/>
</dbReference>
<organism evidence="2 3">
    <name type="scientific">Streptomyces cylindrosporus</name>
    <dbReference type="NCBI Taxonomy" id="2927583"/>
    <lineage>
        <taxon>Bacteria</taxon>
        <taxon>Bacillati</taxon>
        <taxon>Actinomycetota</taxon>
        <taxon>Actinomycetes</taxon>
        <taxon>Kitasatosporales</taxon>
        <taxon>Streptomycetaceae</taxon>
        <taxon>Streptomyces</taxon>
    </lineage>
</organism>
<dbReference type="PROSITE" id="PS51257">
    <property type="entry name" value="PROKAR_LIPOPROTEIN"/>
    <property type="match status" value="1"/>
</dbReference>
<protein>
    <submittedName>
        <fullName evidence="2">ABC transporter permease</fullName>
    </submittedName>
</protein>